<comment type="caution">
    <text evidence="2">The sequence shown here is derived from an EMBL/GenBank/DDBJ whole genome shotgun (WGS) entry which is preliminary data.</text>
</comment>
<organism evidence="2 3">
    <name type="scientific">Arthrobacter ginsengisoli</name>
    <dbReference type="NCBI Taxonomy" id="1356565"/>
    <lineage>
        <taxon>Bacteria</taxon>
        <taxon>Bacillati</taxon>
        <taxon>Actinomycetota</taxon>
        <taxon>Actinomycetes</taxon>
        <taxon>Micrococcales</taxon>
        <taxon>Micrococcaceae</taxon>
        <taxon>Arthrobacter</taxon>
    </lineage>
</organism>
<name>A0ABU1UIC5_9MICC</name>
<dbReference type="Proteomes" id="UP001252243">
    <property type="component" value="Unassembled WGS sequence"/>
</dbReference>
<accession>A0ABU1UIC5</accession>
<keyword evidence="3" id="KW-1185">Reference proteome</keyword>
<dbReference type="EMBL" id="JAVDVQ010000038">
    <property type="protein sequence ID" value="MDR7084951.1"/>
    <property type="molecule type" value="Genomic_DNA"/>
</dbReference>
<sequence>MLLFGVAFPDGSKSSASSQPHGFFEGTEEPAPPVLMRNGGGNGGDDEFSGSGTLCLWPLPPAGEFRLVAQWKFW</sequence>
<evidence type="ECO:0000313" key="3">
    <source>
        <dbReference type="Proteomes" id="UP001252243"/>
    </source>
</evidence>
<protein>
    <submittedName>
        <fullName evidence="2">Uncharacterized protein</fullName>
    </submittedName>
</protein>
<evidence type="ECO:0000313" key="2">
    <source>
        <dbReference type="EMBL" id="MDR7084951.1"/>
    </source>
</evidence>
<reference evidence="2 3" key="1">
    <citation type="submission" date="2023-07" db="EMBL/GenBank/DDBJ databases">
        <title>Sorghum-associated microbial communities from plants grown in Nebraska, USA.</title>
        <authorList>
            <person name="Schachtman D."/>
        </authorList>
    </citation>
    <scope>NUCLEOTIDE SEQUENCE [LARGE SCALE GENOMIC DNA]</scope>
    <source>
        <strain evidence="2 3">BE167</strain>
    </source>
</reference>
<feature type="region of interest" description="Disordered" evidence="1">
    <location>
        <begin position="9"/>
        <end position="43"/>
    </location>
</feature>
<proteinExistence type="predicted"/>
<gene>
    <name evidence="2" type="ORF">J2X01_004271</name>
</gene>
<evidence type="ECO:0000256" key="1">
    <source>
        <dbReference type="SAM" id="MobiDB-lite"/>
    </source>
</evidence>